<dbReference type="GO" id="GO:0004672">
    <property type="term" value="F:protein kinase activity"/>
    <property type="evidence" value="ECO:0007669"/>
    <property type="project" value="InterPro"/>
</dbReference>
<dbReference type="Pfam" id="PF13249">
    <property type="entry name" value="SQHop_cyclase_N"/>
    <property type="match status" value="1"/>
</dbReference>
<dbReference type="PANTHER" id="PTHR11764:SF44">
    <property type="entry name" value="LANOSTEROL SYNTHASE"/>
    <property type="match status" value="1"/>
</dbReference>
<accession>A0A5A7QXW6</accession>
<dbReference type="Gene3D" id="3.30.200.20">
    <property type="entry name" value="Phosphorylase Kinase, domain 1"/>
    <property type="match status" value="1"/>
</dbReference>
<keyword evidence="8" id="KW-1185">Reference proteome</keyword>
<name>A0A5A7QXW6_STRAF</name>
<sequence>MLPGLHEDSASHTGIGFGIVYKGVIDDYVRPRYKSTTVAIKELDPHGLQGDREWLAEVNYSGQLRHPNLVKLIGYCCEGDHRLLVYEYMVSGSLEKHLFLSAKGLKKKIVTPSILIIAFDAAKGLAFLHGVEKLQTFCLMGSEFNAKLSDFGLAKMGPTGDQTHVSTRVIDARRVGPAAPQPHQEASQNTRPKNRGPILDKNPHEIDEFSLPMAQPEPEKKAQHEPSHRDTRALGRFVSDTLRGLKKPEYNELPKEYELYEPSLEASKIERSMSDVHFNGHIGRQFWEFDQTSWTVEERALVEKARNEFRQNRHETKHSSDLLMRIQVFAAKENSCGVELPLQVKVGTEEEITSDEKVGITLTRALRFYSTLQAEDGHWPGDYGGPLFLLPGLVIALSVMDAVDAILPDEHKKEMCRYLYNHQNLDGGWGLHIEGHSTMFCTALNYVALRLLGEKIDGGDRSMQRARKWILDHGGATCIPSWGKCWLSVLGAYEWNGNNPLPPELWLLPYFLPIHPGRMWCHCRMVYLPMSYLYGKRFVGPINQTILSLRKELYIQAYHQIDWDLARNQCAKEDLYYPHPLLQDILWKCLQEFAEPLLVKWPFSKLRQRALSTVMKHIRYEDVNTNYLCIGPINKVLNMLCCWVDDPNSTAVKSHFARVKDYLWVAEDGMKMQFYDVSLDNQGYNGSQLWDAVLSVQAIIETNLRQEYGLMLTKAHEFIKMSQVRMRKAEILVTNHILM</sequence>
<evidence type="ECO:0000256" key="2">
    <source>
        <dbReference type="ARBA" id="ARBA00022737"/>
    </source>
</evidence>
<evidence type="ECO:0000256" key="1">
    <source>
        <dbReference type="ARBA" id="ARBA00009755"/>
    </source>
</evidence>
<keyword evidence="3 4" id="KW-0413">Isomerase</keyword>
<dbReference type="GO" id="GO:0005524">
    <property type="term" value="F:ATP binding"/>
    <property type="evidence" value="ECO:0007669"/>
    <property type="project" value="InterPro"/>
</dbReference>
<dbReference type="GO" id="GO:0016104">
    <property type="term" value="P:triterpenoid biosynthetic process"/>
    <property type="evidence" value="ECO:0007669"/>
    <property type="project" value="InterPro"/>
</dbReference>
<reference evidence="8" key="1">
    <citation type="journal article" date="2019" name="Curr. Biol.">
        <title>Genome Sequence of Striga asiatica Provides Insight into the Evolution of Plant Parasitism.</title>
        <authorList>
            <person name="Yoshida S."/>
            <person name="Kim S."/>
            <person name="Wafula E.K."/>
            <person name="Tanskanen J."/>
            <person name="Kim Y.M."/>
            <person name="Honaas L."/>
            <person name="Yang Z."/>
            <person name="Spallek T."/>
            <person name="Conn C.E."/>
            <person name="Ichihashi Y."/>
            <person name="Cheong K."/>
            <person name="Cui S."/>
            <person name="Der J.P."/>
            <person name="Gundlach H."/>
            <person name="Jiao Y."/>
            <person name="Hori C."/>
            <person name="Ishida J.K."/>
            <person name="Kasahara H."/>
            <person name="Kiba T."/>
            <person name="Kim M.S."/>
            <person name="Koo N."/>
            <person name="Laohavisit A."/>
            <person name="Lee Y.H."/>
            <person name="Lumba S."/>
            <person name="McCourt P."/>
            <person name="Mortimer J.C."/>
            <person name="Mutuku J.M."/>
            <person name="Nomura T."/>
            <person name="Sasaki-Sekimoto Y."/>
            <person name="Seto Y."/>
            <person name="Wang Y."/>
            <person name="Wakatake T."/>
            <person name="Sakakibara H."/>
            <person name="Demura T."/>
            <person name="Yamaguchi S."/>
            <person name="Yoneyama K."/>
            <person name="Manabe R.I."/>
            <person name="Nelson D.C."/>
            <person name="Schulman A.H."/>
            <person name="Timko M.P."/>
            <person name="dePamphilis C.W."/>
            <person name="Choi D."/>
            <person name="Shirasu K."/>
        </authorList>
    </citation>
    <scope>NUCLEOTIDE SEQUENCE [LARGE SCALE GENOMIC DNA]</scope>
    <source>
        <strain evidence="8">cv. UVA1</strain>
    </source>
</reference>
<feature type="domain" description="Protein kinase" evidence="6">
    <location>
        <begin position="6"/>
        <end position="330"/>
    </location>
</feature>
<gene>
    <name evidence="7" type="ORF">STAS_27157</name>
</gene>
<dbReference type="SUPFAM" id="SSF56112">
    <property type="entry name" value="Protein kinase-like (PK-like)"/>
    <property type="match status" value="1"/>
</dbReference>
<evidence type="ECO:0000256" key="4">
    <source>
        <dbReference type="RuleBase" id="RU362003"/>
    </source>
</evidence>
<dbReference type="InterPro" id="IPR000719">
    <property type="entry name" value="Prot_kinase_dom"/>
</dbReference>
<dbReference type="GO" id="GO:0031559">
    <property type="term" value="F:oxidosqualene cyclase activity"/>
    <property type="evidence" value="ECO:0007669"/>
    <property type="project" value="UniProtKB-ARBA"/>
</dbReference>
<organism evidence="7 8">
    <name type="scientific">Striga asiatica</name>
    <name type="common">Asiatic witchweed</name>
    <name type="synonym">Buchnera asiatica</name>
    <dbReference type="NCBI Taxonomy" id="4170"/>
    <lineage>
        <taxon>Eukaryota</taxon>
        <taxon>Viridiplantae</taxon>
        <taxon>Streptophyta</taxon>
        <taxon>Embryophyta</taxon>
        <taxon>Tracheophyta</taxon>
        <taxon>Spermatophyta</taxon>
        <taxon>Magnoliopsida</taxon>
        <taxon>eudicotyledons</taxon>
        <taxon>Gunneridae</taxon>
        <taxon>Pentapetalae</taxon>
        <taxon>asterids</taxon>
        <taxon>lamiids</taxon>
        <taxon>Lamiales</taxon>
        <taxon>Orobanchaceae</taxon>
        <taxon>Buchnereae</taxon>
        <taxon>Striga</taxon>
    </lineage>
</organism>
<evidence type="ECO:0000256" key="5">
    <source>
        <dbReference type="SAM" id="MobiDB-lite"/>
    </source>
</evidence>
<dbReference type="EMBL" id="BKCP01008848">
    <property type="protein sequence ID" value="GER49888.1"/>
    <property type="molecule type" value="Genomic_DNA"/>
</dbReference>
<dbReference type="FunFam" id="1.50.10.20:FF:000002">
    <property type="entry name" value="Terpene cyclase/mutase family member"/>
    <property type="match status" value="1"/>
</dbReference>
<dbReference type="InterPro" id="IPR008930">
    <property type="entry name" value="Terpenoid_cyclase/PrenylTrfase"/>
</dbReference>
<evidence type="ECO:0000313" key="8">
    <source>
        <dbReference type="Proteomes" id="UP000325081"/>
    </source>
</evidence>
<dbReference type="AlphaFoldDB" id="A0A5A7QXW6"/>
<keyword evidence="2" id="KW-0677">Repeat</keyword>
<comment type="caution">
    <text evidence="7">The sequence shown here is derived from an EMBL/GenBank/DDBJ whole genome shotgun (WGS) entry which is preliminary data.</text>
</comment>
<dbReference type="InterPro" id="IPR032697">
    <property type="entry name" value="SQ_cyclase_N"/>
</dbReference>
<protein>
    <recommendedName>
        <fullName evidence="4">Terpene cyclase/mutase family member</fullName>
        <ecNumber evidence="4">5.4.99.-</ecNumber>
    </recommendedName>
</protein>
<dbReference type="PROSITE" id="PS50011">
    <property type="entry name" value="PROTEIN_KINASE_DOM"/>
    <property type="match status" value="1"/>
</dbReference>
<dbReference type="InterPro" id="IPR018333">
    <property type="entry name" value="Squalene_cyclase"/>
</dbReference>
<dbReference type="SUPFAM" id="SSF48239">
    <property type="entry name" value="Terpenoid cyclases/Protein prenyltransferases"/>
    <property type="match status" value="1"/>
</dbReference>
<dbReference type="EC" id="5.4.99.-" evidence="4"/>
<evidence type="ECO:0000256" key="3">
    <source>
        <dbReference type="ARBA" id="ARBA00023235"/>
    </source>
</evidence>
<evidence type="ECO:0000313" key="7">
    <source>
        <dbReference type="EMBL" id="GER49888.1"/>
    </source>
</evidence>
<dbReference type="Gene3D" id="1.10.510.10">
    <property type="entry name" value="Transferase(Phosphotransferase) domain 1"/>
    <property type="match status" value="1"/>
</dbReference>
<dbReference type="InterPro" id="IPR001245">
    <property type="entry name" value="Ser-Thr/Tyr_kinase_cat_dom"/>
</dbReference>
<dbReference type="Pfam" id="PF07714">
    <property type="entry name" value="PK_Tyr_Ser-Thr"/>
    <property type="match status" value="1"/>
</dbReference>
<dbReference type="NCBIfam" id="TIGR01787">
    <property type="entry name" value="squalene_cyclas"/>
    <property type="match status" value="1"/>
</dbReference>
<dbReference type="PANTHER" id="PTHR11764">
    <property type="entry name" value="TERPENE CYCLASE/MUTASE FAMILY MEMBER"/>
    <property type="match status" value="1"/>
</dbReference>
<dbReference type="OrthoDB" id="21502at2759"/>
<dbReference type="Gene3D" id="1.50.10.20">
    <property type="match status" value="1"/>
</dbReference>
<dbReference type="GO" id="GO:0005811">
    <property type="term" value="C:lipid droplet"/>
    <property type="evidence" value="ECO:0007669"/>
    <property type="project" value="InterPro"/>
</dbReference>
<dbReference type="Proteomes" id="UP000325081">
    <property type="component" value="Unassembled WGS sequence"/>
</dbReference>
<evidence type="ECO:0000259" key="6">
    <source>
        <dbReference type="PROSITE" id="PS50011"/>
    </source>
</evidence>
<comment type="similarity">
    <text evidence="1 4">Belongs to the terpene cyclase/mutase family.</text>
</comment>
<feature type="region of interest" description="Disordered" evidence="5">
    <location>
        <begin position="176"/>
        <end position="204"/>
    </location>
</feature>
<dbReference type="InterPro" id="IPR011009">
    <property type="entry name" value="Kinase-like_dom_sf"/>
</dbReference>
<proteinExistence type="inferred from homology"/>